<dbReference type="Proteomes" id="UP000269945">
    <property type="component" value="Unassembled WGS sequence"/>
</dbReference>
<gene>
    <name evidence="2" type="ORF">BN2614_LOCUS1</name>
</gene>
<name>A0A9X9Q8H6_GULGU</name>
<feature type="compositionally biased region" description="Low complexity" evidence="1">
    <location>
        <begin position="46"/>
        <end position="60"/>
    </location>
</feature>
<feature type="region of interest" description="Disordered" evidence="1">
    <location>
        <begin position="42"/>
        <end position="65"/>
    </location>
</feature>
<feature type="region of interest" description="Disordered" evidence="1">
    <location>
        <begin position="1"/>
        <end position="25"/>
    </location>
</feature>
<evidence type="ECO:0000313" key="2">
    <source>
        <dbReference type="EMBL" id="VCX39162.1"/>
    </source>
</evidence>
<comment type="caution">
    <text evidence="2">The sequence shown here is derived from an EMBL/GenBank/DDBJ whole genome shotgun (WGS) entry which is preliminary data.</text>
</comment>
<dbReference type="EMBL" id="CYRY02044288">
    <property type="protein sequence ID" value="VCX39162.1"/>
    <property type="molecule type" value="Genomic_DNA"/>
</dbReference>
<keyword evidence="3" id="KW-1185">Reference proteome</keyword>
<protein>
    <submittedName>
        <fullName evidence="2">Uncharacterized protein</fullName>
    </submittedName>
</protein>
<proteinExistence type="predicted"/>
<feature type="non-terminal residue" evidence="2">
    <location>
        <position position="87"/>
    </location>
</feature>
<evidence type="ECO:0000256" key="1">
    <source>
        <dbReference type="SAM" id="MobiDB-lite"/>
    </source>
</evidence>
<feature type="compositionally biased region" description="Low complexity" evidence="1">
    <location>
        <begin position="1"/>
        <end position="10"/>
    </location>
</feature>
<organism evidence="2 3">
    <name type="scientific">Gulo gulo</name>
    <name type="common">Wolverine</name>
    <name type="synonym">Gluton</name>
    <dbReference type="NCBI Taxonomy" id="48420"/>
    <lineage>
        <taxon>Eukaryota</taxon>
        <taxon>Metazoa</taxon>
        <taxon>Chordata</taxon>
        <taxon>Craniata</taxon>
        <taxon>Vertebrata</taxon>
        <taxon>Euteleostomi</taxon>
        <taxon>Mammalia</taxon>
        <taxon>Eutheria</taxon>
        <taxon>Laurasiatheria</taxon>
        <taxon>Carnivora</taxon>
        <taxon>Caniformia</taxon>
        <taxon>Musteloidea</taxon>
        <taxon>Mustelidae</taxon>
        <taxon>Guloninae</taxon>
        <taxon>Gulo</taxon>
    </lineage>
</organism>
<dbReference type="AlphaFoldDB" id="A0A9X9Q8H6"/>
<sequence>SIAEGGQSRRAAGRRSERVCERPGGARLRLCRGQGAGRRVVLRNQGGPAPRSPASRARAPGARRRPCARLAAGNLDEPGRVKVPEFT</sequence>
<reference evidence="2 3" key="1">
    <citation type="submission" date="2018-10" db="EMBL/GenBank/DDBJ databases">
        <authorList>
            <person name="Ekblom R."/>
            <person name="Jareborg N."/>
        </authorList>
    </citation>
    <scope>NUCLEOTIDE SEQUENCE [LARGE SCALE GENOMIC DNA]</scope>
    <source>
        <tissue evidence="2">Muscle</tissue>
    </source>
</reference>
<accession>A0A9X9Q8H6</accession>
<evidence type="ECO:0000313" key="3">
    <source>
        <dbReference type="Proteomes" id="UP000269945"/>
    </source>
</evidence>